<gene>
    <name evidence="4" type="ORF">EDC90_102937</name>
</gene>
<dbReference type="SUPFAM" id="SSF56235">
    <property type="entry name" value="N-terminal nucleophile aminohydrolases (Ntn hydrolases)"/>
    <property type="match status" value="1"/>
</dbReference>
<dbReference type="OrthoDB" id="9794717at2"/>
<evidence type="ECO:0000313" key="4">
    <source>
        <dbReference type="EMBL" id="TCT34836.1"/>
    </source>
</evidence>
<dbReference type="RefSeq" id="WP_132313360.1">
    <property type="nucleotide sequence ID" value="NZ_SMAR01000029.1"/>
</dbReference>
<evidence type="ECO:0000259" key="3">
    <source>
        <dbReference type="Pfam" id="PF02275"/>
    </source>
</evidence>
<dbReference type="AlphaFoldDB" id="A0A4R3NKM4"/>
<accession>A0A4R3NKM4</accession>
<evidence type="ECO:0000313" key="5">
    <source>
        <dbReference type="Proteomes" id="UP000295097"/>
    </source>
</evidence>
<feature type="domain" description="Choloylglycine hydrolase/NAAA C-terminal" evidence="3">
    <location>
        <begin position="2"/>
        <end position="285"/>
    </location>
</feature>
<organism evidence="4 5">
    <name type="scientific">Martelella mediterranea</name>
    <dbReference type="NCBI Taxonomy" id="293089"/>
    <lineage>
        <taxon>Bacteria</taxon>
        <taxon>Pseudomonadati</taxon>
        <taxon>Pseudomonadota</taxon>
        <taxon>Alphaproteobacteria</taxon>
        <taxon>Hyphomicrobiales</taxon>
        <taxon>Aurantimonadaceae</taxon>
        <taxon>Martelella</taxon>
    </lineage>
</organism>
<proteinExistence type="inferred from homology"/>
<dbReference type="Pfam" id="PF02275">
    <property type="entry name" value="CBAH"/>
    <property type="match status" value="1"/>
</dbReference>
<dbReference type="InterPro" id="IPR029055">
    <property type="entry name" value="Ntn_hydrolases_N"/>
</dbReference>
<keyword evidence="2" id="KW-0378">Hydrolase</keyword>
<name>A0A4R3NKM4_9HYPH</name>
<evidence type="ECO:0000256" key="2">
    <source>
        <dbReference type="ARBA" id="ARBA00022801"/>
    </source>
</evidence>
<dbReference type="Gene3D" id="3.60.60.10">
    <property type="entry name" value="Penicillin V Acylase, Chain A"/>
    <property type="match status" value="1"/>
</dbReference>
<dbReference type="Proteomes" id="UP000295097">
    <property type="component" value="Unassembled WGS sequence"/>
</dbReference>
<reference evidence="4 5" key="1">
    <citation type="submission" date="2019-03" db="EMBL/GenBank/DDBJ databases">
        <title>Freshwater and sediment microbial communities from various areas in North America, analyzing microbe dynamics in response to fracking.</title>
        <authorList>
            <person name="Lamendella R."/>
        </authorList>
    </citation>
    <scope>NUCLEOTIDE SEQUENCE [LARGE SCALE GENOMIC DNA]</scope>
    <source>
        <strain evidence="4 5">175.2</strain>
    </source>
</reference>
<keyword evidence="5" id="KW-1185">Reference proteome</keyword>
<dbReference type="PANTHER" id="PTHR35527:SF2">
    <property type="entry name" value="HYDROLASE"/>
    <property type="match status" value="1"/>
</dbReference>
<evidence type="ECO:0000256" key="1">
    <source>
        <dbReference type="ARBA" id="ARBA00006625"/>
    </source>
</evidence>
<dbReference type="EMBL" id="SMAR01000029">
    <property type="protein sequence ID" value="TCT34836.1"/>
    <property type="molecule type" value="Genomic_DNA"/>
</dbReference>
<dbReference type="GO" id="GO:0016787">
    <property type="term" value="F:hydrolase activity"/>
    <property type="evidence" value="ECO:0007669"/>
    <property type="project" value="UniProtKB-KW"/>
</dbReference>
<dbReference type="PANTHER" id="PTHR35527">
    <property type="entry name" value="CHOLOYLGLYCINE HYDROLASE"/>
    <property type="match status" value="1"/>
</dbReference>
<sequence>MCTSLLYFDAANRPYLGRTLELSIELPYQISVFPEALALGSKPEGYLPLSWQTRFPFIAITMPAAVPEPDHVPGAGDLKVIEGMNSAGLTFSVQSYAAAGGPDAESDPSRTALSAADLGSFVLGQFTSVEEVKQALADLEILVERVPILGGLKMPFHYSVHDATGKSIVIEFHHGVRTIYENPVGVMTNAPQFSWHLTNLNNYTFLTNVDHSKATFGTYEAVQSGAGIAKAGLPVTDTSVDRFIRAAFYAQFAEKQTDPEKSVQMIAHIMNNFDRPRGVTVDYPDQGSGHLQVQGNESDKVPTEFTSWTSLSDLERRKFFLRDSGGMNFAEFDVGALGDTVKTFTSKPMAKVLPKPFNLTATFS</sequence>
<dbReference type="InterPro" id="IPR029132">
    <property type="entry name" value="CBAH/NAAA_C"/>
</dbReference>
<protein>
    <submittedName>
        <fullName evidence="4">Penicillin V acylase-like amidase (Ntn superfamily)</fullName>
    </submittedName>
</protein>
<comment type="caution">
    <text evidence="4">The sequence shown here is derived from an EMBL/GenBank/DDBJ whole genome shotgun (WGS) entry which is preliminary data.</text>
</comment>
<dbReference type="InterPro" id="IPR052193">
    <property type="entry name" value="Peptidase_C59"/>
</dbReference>
<comment type="similarity">
    <text evidence="1">Belongs to the peptidase C59 family.</text>
</comment>